<reference evidence="1 2" key="1">
    <citation type="journal article" date="2021" name="Elife">
        <title>Chloroplast acquisition without the gene transfer in kleptoplastic sea slugs, Plakobranchus ocellatus.</title>
        <authorList>
            <person name="Maeda T."/>
            <person name="Takahashi S."/>
            <person name="Yoshida T."/>
            <person name="Shimamura S."/>
            <person name="Takaki Y."/>
            <person name="Nagai Y."/>
            <person name="Toyoda A."/>
            <person name="Suzuki Y."/>
            <person name="Arimoto A."/>
            <person name="Ishii H."/>
            <person name="Satoh N."/>
            <person name="Nishiyama T."/>
            <person name="Hasebe M."/>
            <person name="Maruyama T."/>
            <person name="Minagawa J."/>
            <person name="Obokata J."/>
            <person name="Shigenobu S."/>
        </authorList>
    </citation>
    <scope>NUCLEOTIDE SEQUENCE [LARGE SCALE GENOMIC DNA]</scope>
</reference>
<evidence type="ECO:0000313" key="1">
    <source>
        <dbReference type="EMBL" id="GFN84710.1"/>
    </source>
</evidence>
<sequence>MAFFAFVNPSQWKIKLQTAFVQETRIVALFSTSLEHLETLLLVPGLFNWTKRIVFAAVPQKFRPVIQSVSKAKGGTLDISEYKVLEAKPGEVTAQPIPENYKMRALDPETHIDYALSTWPYNIKGVRSYVQDLLQKFPSIGVFDKLVGFFHS</sequence>
<accession>A0AAV3YBK9</accession>
<organism evidence="1 2">
    <name type="scientific">Plakobranchus ocellatus</name>
    <dbReference type="NCBI Taxonomy" id="259542"/>
    <lineage>
        <taxon>Eukaryota</taxon>
        <taxon>Metazoa</taxon>
        <taxon>Spiralia</taxon>
        <taxon>Lophotrochozoa</taxon>
        <taxon>Mollusca</taxon>
        <taxon>Gastropoda</taxon>
        <taxon>Heterobranchia</taxon>
        <taxon>Euthyneura</taxon>
        <taxon>Panpulmonata</taxon>
        <taxon>Sacoglossa</taxon>
        <taxon>Placobranchoidea</taxon>
        <taxon>Plakobranchidae</taxon>
        <taxon>Plakobranchus</taxon>
    </lineage>
</organism>
<gene>
    <name evidence="1" type="ORF">PoB_001121600</name>
</gene>
<dbReference type="InterPro" id="IPR016181">
    <property type="entry name" value="Acyl_CoA_acyltransferase"/>
</dbReference>
<name>A0AAV3YBK9_9GAST</name>
<dbReference type="Proteomes" id="UP000735302">
    <property type="component" value="Unassembled WGS sequence"/>
</dbReference>
<dbReference type="Gene3D" id="3.40.630.30">
    <property type="match status" value="1"/>
</dbReference>
<dbReference type="AlphaFoldDB" id="A0AAV3YBK9"/>
<comment type="caution">
    <text evidence="1">The sequence shown here is derived from an EMBL/GenBank/DDBJ whole genome shotgun (WGS) entry which is preliminary data.</text>
</comment>
<keyword evidence="2" id="KW-1185">Reference proteome</keyword>
<evidence type="ECO:0000313" key="2">
    <source>
        <dbReference type="Proteomes" id="UP000735302"/>
    </source>
</evidence>
<dbReference type="EMBL" id="BLXT01001321">
    <property type="protein sequence ID" value="GFN84710.1"/>
    <property type="molecule type" value="Genomic_DNA"/>
</dbReference>
<proteinExistence type="predicted"/>
<dbReference type="SUPFAM" id="SSF55729">
    <property type="entry name" value="Acyl-CoA N-acyltransferases (Nat)"/>
    <property type="match status" value="1"/>
</dbReference>
<protein>
    <submittedName>
        <fullName evidence="1">Glycine n-acyltransferase</fullName>
    </submittedName>
</protein>